<dbReference type="Proteomes" id="UP000001989">
    <property type="component" value="Chromosome"/>
</dbReference>
<dbReference type="InterPro" id="IPR036188">
    <property type="entry name" value="FAD/NAD-bd_sf"/>
</dbReference>
<dbReference type="GO" id="GO:0004497">
    <property type="term" value="F:monooxygenase activity"/>
    <property type="evidence" value="ECO:0007669"/>
    <property type="project" value="UniProtKB-KW"/>
</dbReference>
<sequence>MEGRAKQVVIVGGGISGMTLAVALRRQGVAAHVVEKARPEDQLGTGINLQNNALRALKQVGLLDDCLAAGFPWNSVVTRDHKGHVLDERTLPWTLEPGIPGALGIMRTTFAKILADHAEREGVDISYGTTVDKVDQHADGVDVQLSSGESLRADVLVAADGVYSPLRNLVFGTEHRPFYAGQGVWRYTVPRPETLDGFTMFRGPTGGAVGCLPLAPDTAYFFLLESSVSPIRFEEAELASALAERLAPFEAPELRDAVAKIDEGRHISFRRFDILLMPQPWHRGRVVLLGDAAHSVTPQLTSGGGMAIEGAAVLAEELGRHEAVAALSAYGKRRAERVRTIYDNSLRICELEKDPTSDGSESVKLFVESFKLLDGPY</sequence>
<name>A0A9J9LDB1_RHIWR</name>
<dbReference type="KEGG" id="swi:Swit_1561"/>
<dbReference type="SUPFAM" id="SSF51905">
    <property type="entry name" value="FAD/NAD(P)-binding domain"/>
    <property type="match status" value="1"/>
</dbReference>
<dbReference type="PANTHER" id="PTHR13789:SF309">
    <property type="entry name" value="PUTATIVE (AFU_ORTHOLOGUE AFUA_6G14510)-RELATED"/>
    <property type="match status" value="1"/>
</dbReference>
<proteinExistence type="predicted"/>
<evidence type="ECO:0000256" key="2">
    <source>
        <dbReference type="ARBA" id="ARBA00023033"/>
    </source>
</evidence>
<organism evidence="4 5">
    <name type="scientific">Rhizorhabdus wittichii (strain DSM 6014 / CCUG 31198 / JCM 15750 / NBRC 105917 / EY 4224 / RW1)</name>
    <name type="common">Sphingomonas wittichii</name>
    <dbReference type="NCBI Taxonomy" id="392499"/>
    <lineage>
        <taxon>Bacteria</taxon>
        <taxon>Pseudomonadati</taxon>
        <taxon>Pseudomonadota</taxon>
        <taxon>Alphaproteobacteria</taxon>
        <taxon>Sphingomonadales</taxon>
        <taxon>Sphingomonadaceae</taxon>
        <taxon>Rhizorhabdus</taxon>
    </lineage>
</organism>
<dbReference type="EMBL" id="CP000699">
    <property type="protein sequence ID" value="ABQ67924.1"/>
    <property type="molecule type" value="Genomic_DNA"/>
</dbReference>
<dbReference type="AlphaFoldDB" id="A0A9J9LDB1"/>
<dbReference type="Pfam" id="PF01494">
    <property type="entry name" value="FAD_binding_3"/>
    <property type="match status" value="1"/>
</dbReference>
<dbReference type="OrthoDB" id="4230779at2"/>
<dbReference type="GO" id="GO:0071949">
    <property type="term" value="F:FAD binding"/>
    <property type="evidence" value="ECO:0007669"/>
    <property type="project" value="InterPro"/>
</dbReference>
<reference evidence="4 5" key="1">
    <citation type="journal article" date="2010" name="J. Bacteriol.">
        <title>Genome sequence of the dioxin-mineralizing bacterium Sphingomonas wittichii RW1.</title>
        <authorList>
            <person name="Miller T.R."/>
            <person name="Delcher A.L."/>
            <person name="Salzberg S.L."/>
            <person name="Saunders E."/>
            <person name="Detter J.C."/>
            <person name="Halden R.U."/>
        </authorList>
    </citation>
    <scope>NUCLEOTIDE SEQUENCE [LARGE SCALE GENOMIC DNA]</scope>
    <source>
        <strain evidence="5">DSM 6014 / CCUG 31198 / JCM 15750 / NBRC 105917 / EY 4224 / RW1</strain>
    </source>
</reference>
<evidence type="ECO:0000259" key="3">
    <source>
        <dbReference type="Pfam" id="PF01494"/>
    </source>
</evidence>
<evidence type="ECO:0000313" key="5">
    <source>
        <dbReference type="Proteomes" id="UP000001989"/>
    </source>
</evidence>
<feature type="domain" description="FAD-binding" evidence="3">
    <location>
        <begin position="7"/>
        <end position="345"/>
    </location>
</feature>
<evidence type="ECO:0000256" key="1">
    <source>
        <dbReference type="ARBA" id="ARBA00023002"/>
    </source>
</evidence>
<evidence type="ECO:0000313" key="4">
    <source>
        <dbReference type="EMBL" id="ABQ67924.1"/>
    </source>
</evidence>
<dbReference type="InterPro" id="IPR050493">
    <property type="entry name" value="FAD-dep_Monooxygenase_BioMet"/>
</dbReference>
<dbReference type="PRINTS" id="PR00420">
    <property type="entry name" value="RNGMNOXGNASE"/>
</dbReference>
<gene>
    <name evidence="4" type="ordered locus">Swit_1561</name>
</gene>
<keyword evidence="5" id="KW-1185">Reference proteome</keyword>
<keyword evidence="1" id="KW-0560">Oxidoreductase</keyword>
<dbReference type="PANTHER" id="PTHR13789">
    <property type="entry name" value="MONOOXYGENASE"/>
    <property type="match status" value="1"/>
</dbReference>
<dbReference type="NCBIfam" id="NF005313">
    <property type="entry name" value="PRK06847.1"/>
    <property type="match status" value="1"/>
</dbReference>
<accession>A0A9J9LDB1</accession>
<dbReference type="Gene3D" id="3.50.50.60">
    <property type="entry name" value="FAD/NAD(P)-binding domain"/>
    <property type="match status" value="1"/>
</dbReference>
<protein>
    <submittedName>
        <fullName evidence="4">Monooxygenase, FAD-binding</fullName>
    </submittedName>
</protein>
<dbReference type="InterPro" id="IPR002938">
    <property type="entry name" value="FAD-bd"/>
</dbReference>
<keyword evidence="2 4" id="KW-0503">Monooxygenase</keyword>